<evidence type="ECO:0000313" key="3">
    <source>
        <dbReference type="Proteomes" id="UP001624684"/>
    </source>
</evidence>
<feature type="chain" id="PRO_5047307222" description="RND efflux pump membrane fusion protein barrel-sandwich domain-containing protein" evidence="1">
    <location>
        <begin position="20"/>
        <end position="340"/>
    </location>
</feature>
<dbReference type="EMBL" id="JBJJXE010000011">
    <property type="protein sequence ID" value="MFL1732784.1"/>
    <property type="molecule type" value="Genomic_DNA"/>
</dbReference>
<dbReference type="Gene3D" id="2.40.50.100">
    <property type="match status" value="1"/>
</dbReference>
<dbReference type="PROSITE" id="PS51257">
    <property type="entry name" value="PROKAR_LIPOPROTEIN"/>
    <property type="match status" value="1"/>
</dbReference>
<sequence length="340" mass="37549">MMKLFTKIALFGMASFVLCSCKPHPPTIDTLNQKIEQRDDSVIAHRDQKIKEEISTSPAIIDGDAIMLNKSQLTYVKMARYHPTFSLEGAIEPIKQTAVKLPDDTQPQQILVKDGDLVKQGQSIALLKSHNKDAFISLTAPHAGMIGNINPQANTNQSTPLLTITDISQYQFVSQLPSYFKPHIHIGDTVELTVEGQMFGGQVISVTADENNLHDLNVQVSILTTQNDSQSFKIGQFAKGMIQYGQIEVGALLPDFAIIGNDLQPLDLNALYAPPYKPQIPIAAHAWVVKQNAHLHLADIHVIEYQPDTRRFLVSGITDDSLIVLTTLPKNADDKQVIID</sequence>
<comment type="caution">
    <text evidence="2">The sequence shown here is derived from an EMBL/GenBank/DDBJ whole genome shotgun (WGS) entry which is preliminary data.</text>
</comment>
<dbReference type="Proteomes" id="UP001624684">
    <property type="component" value="Unassembled WGS sequence"/>
</dbReference>
<evidence type="ECO:0000256" key="1">
    <source>
        <dbReference type="SAM" id="SignalP"/>
    </source>
</evidence>
<keyword evidence="3" id="KW-1185">Reference proteome</keyword>
<reference evidence="2 3" key="1">
    <citation type="submission" date="2024-11" db="EMBL/GenBank/DDBJ databases">
        <title>First Report of Moraxella oculi in Brazil in an Infectious Bovine Keratoconjunctivitis Outbreak.</title>
        <authorList>
            <person name="Carvalho C.V."/>
            <person name="Domingues R."/>
            <person name="Coutinho C."/>
            <person name="Honorio N.T.B.S."/>
            <person name="Faza D.R.L.R."/>
            <person name="Carvalho W.A."/>
            <person name="Machado A.B.F."/>
            <person name="Martins M.F."/>
            <person name="Gaspar E.B."/>
        </authorList>
    </citation>
    <scope>NUCLEOTIDE SEQUENCE [LARGE SCALE GENOMIC DNA]</scope>
    <source>
        <strain evidence="2 3">2117LE</strain>
    </source>
</reference>
<evidence type="ECO:0008006" key="4">
    <source>
        <dbReference type="Google" id="ProtNLM"/>
    </source>
</evidence>
<feature type="signal peptide" evidence="1">
    <location>
        <begin position="1"/>
        <end position="19"/>
    </location>
</feature>
<keyword evidence="1" id="KW-0732">Signal</keyword>
<dbReference type="InterPro" id="IPR011053">
    <property type="entry name" value="Single_hybrid_motif"/>
</dbReference>
<name>A0ABW8U6M6_9GAMM</name>
<dbReference type="RefSeq" id="WP_407069320.1">
    <property type="nucleotide sequence ID" value="NZ_JBJJXE010000011.1"/>
</dbReference>
<organism evidence="2 3">
    <name type="scientific">Moraxella oculi</name>
    <dbReference type="NCBI Taxonomy" id="2940516"/>
    <lineage>
        <taxon>Bacteria</taxon>
        <taxon>Pseudomonadati</taxon>
        <taxon>Pseudomonadota</taxon>
        <taxon>Gammaproteobacteria</taxon>
        <taxon>Moraxellales</taxon>
        <taxon>Moraxellaceae</taxon>
        <taxon>Moraxella</taxon>
    </lineage>
</organism>
<protein>
    <recommendedName>
        <fullName evidence="4">RND efflux pump membrane fusion protein barrel-sandwich domain-containing protein</fullName>
    </recommendedName>
</protein>
<accession>A0ABW8U6M6</accession>
<dbReference type="SUPFAM" id="SSF51230">
    <property type="entry name" value="Single hybrid motif"/>
    <property type="match status" value="1"/>
</dbReference>
<dbReference type="PANTHER" id="PTHR30469:SF11">
    <property type="entry name" value="BLL4320 PROTEIN"/>
    <property type="match status" value="1"/>
</dbReference>
<proteinExistence type="predicted"/>
<gene>
    <name evidence="2" type="ORF">ACJHVH_07245</name>
</gene>
<dbReference type="PANTHER" id="PTHR30469">
    <property type="entry name" value="MULTIDRUG RESISTANCE PROTEIN MDTA"/>
    <property type="match status" value="1"/>
</dbReference>
<evidence type="ECO:0000313" key="2">
    <source>
        <dbReference type="EMBL" id="MFL1732784.1"/>
    </source>
</evidence>